<organism evidence="2 3">
    <name type="scientific">Nocardiopsis alba (strain ATCC BAA-2165 / BE74)</name>
    <dbReference type="NCBI Taxonomy" id="1205910"/>
    <lineage>
        <taxon>Bacteria</taxon>
        <taxon>Bacillati</taxon>
        <taxon>Actinomycetota</taxon>
        <taxon>Actinomycetes</taxon>
        <taxon>Streptosporangiales</taxon>
        <taxon>Nocardiopsidaceae</taxon>
        <taxon>Nocardiopsis</taxon>
    </lineage>
</organism>
<dbReference type="Proteomes" id="UP000003779">
    <property type="component" value="Chromosome"/>
</dbReference>
<dbReference type="KEGG" id="nal:B005_2379"/>
<proteinExistence type="predicted"/>
<evidence type="ECO:0000313" key="3">
    <source>
        <dbReference type="Proteomes" id="UP000003779"/>
    </source>
</evidence>
<reference evidence="2 3" key="1">
    <citation type="journal article" date="2012" name="J. Bacteriol.">
        <title>Whole-Genome Sequence of Nocardiopsis alba Strain ATCC BAA-2165, Associated with Honeybees.</title>
        <authorList>
            <person name="Qiao J."/>
            <person name="Chen L."/>
            <person name="Li Y."/>
            <person name="Wang J."/>
            <person name="Zhang W."/>
            <person name="Chen S."/>
        </authorList>
    </citation>
    <scope>NUCLEOTIDE SEQUENCE [LARGE SCALE GENOMIC DNA]</scope>
    <source>
        <strain evidence="3">ATCC BAA-2165 / BE74</strain>
    </source>
</reference>
<protein>
    <submittedName>
        <fullName evidence="2">Uncharacterized protein</fullName>
    </submittedName>
</protein>
<dbReference type="STRING" id="1205910.B005_2379"/>
<accession>J7L8W5</accession>
<dbReference type="EMBL" id="CP003788">
    <property type="protein sequence ID" value="AFR07239.1"/>
    <property type="molecule type" value="Genomic_DNA"/>
</dbReference>
<sequence length="60" mass="6493">MDISLSPATHERSSHSSPQPNKRSHPTSGNERNSARPFSEHGVSPICDRGTSDPRRLGIG</sequence>
<name>J7L8W5_NOCAA</name>
<gene>
    <name evidence="2" type="ordered locus">B005_2379</name>
</gene>
<evidence type="ECO:0000313" key="2">
    <source>
        <dbReference type="EMBL" id="AFR07239.1"/>
    </source>
</evidence>
<dbReference type="AlphaFoldDB" id="J7L8W5"/>
<reference evidence="3" key="2">
    <citation type="submission" date="2012-08" db="EMBL/GenBank/DDBJ databases">
        <title>Whole-genome sequence of Nocardiopsis alba strain ATCC BAA-2165 associated with honeybees.</title>
        <authorList>
            <person name="Qiao J."/>
            <person name="Chen L."/>
            <person name="Li Y."/>
            <person name="Wang J."/>
            <person name="Zhang W."/>
            <person name="Chen S."/>
        </authorList>
    </citation>
    <scope>NUCLEOTIDE SEQUENCE [LARGE SCALE GENOMIC DNA]</scope>
    <source>
        <strain evidence="3">ATCC BAA-2165 / BE74</strain>
    </source>
</reference>
<feature type="compositionally biased region" description="Basic and acidic residues" evidence="1">
    <location>
        <begin position="50"/>
        <end position="60"/>
    </location>
</feature>
<dbReference type="HOGENOM" id="CLU_2936954_0_0_11"/>
<evidence type="ECO:0000256" key="1">
    <source>
        <dbReference type="SAM" id="MobiDB-lite"/>
    </source>
</evidence>
<feature type="compositionally biased region" description="Polar residues" evidence="1">
    <location>
        <begin position="15"/>
        <end position="32"/>
    </location>
</feature>
<feature type="region of interest" description="Disordered" evidence="1">
    <location>
        <begin position="1"/>
        <end position="60"/>
    </location>
</feature>
<dbReference type="PATRIC" id="fig|1205910.3.peg.2243"/>